<reference evidence="1 2" key="1">
    <citation type="submission" date="2023-10" db="EMBL/GenBank/DDBJ databases">
        <title>Screening of Alkalihalobacillus lindianensis BZ-TG-R113 and Its Alleviation of Salt Stress on Rapeseed Growth.</title>
        <authorList>
            <person name="Zhao B."/>
            <person name="Guo T."/>
        </authorList>
    </citation>
    <scope>NUCLEOTIDE SEQUENCE [LARGE SCALE GENOMIC DNA]</scope>
    <source>
        <strain evidence="1 2">BZ-TG-R113</strain>
    </source>
</reference>
<dbReference type="Proteomes" id="UP001287282">
    <property type="component" value="Unassembled WGS sequence"/>
</dbReference>
<keyword evidence="2" id="KW-1185">Reference proteome</keyword>
<comment type="caution">
    <text evidence="1">The sequence shown here is derived from an EMBL/GenBank/DDBJ whole genome shotgun (WGS) entry which is preliminary data.</text>
</comment>
<organism evidence="1 2">
    <name type="scientific">Alkalihalophilus lindianensis</name>
    <dbReference type="NCBI Taxonomy" id="1630542"/>
    <lineage>
        <taxon>Bacteria</taxon>
        <taxon>Bacillati</taxon>
        <taxon>Bacillota</taxon>
        <taxon>Bacilli</taxon>
        <taxon>Bacillales</taxon>
        <taxon>Bacillaceae</taxon>
        <taxon>Alkalihalophilus</taxon>
    </lineage>
</organism>
<evidence type="ECO:0000313" key="1">
    <source>
        <dbReference type="EMBL" id="MDV2686410.1"/>
    </source>
</evidence>
<gene>
    <name evidence="1" type="ORF">RYX56_18740</name>
</gene>
<accession>A0ABU3XEU4</accession>
<dbReference type="RefSeq" id="WP_317123573.1">
    <property type="nucleotide sequence ID" value="NZ_JAWJBA010000009.1"/>
</dbReference>
<sequence>MSEKKPRLALTGAIIILSISILFAASSISSAIRDASRNNVEHGQYQLERFNSNFEDYIRIMENNINN</sequence>
<evidence type="ECO:0008006" key="3">
    <source>
        <dbReference type="Google" id="ProtNLM"/>
    </source>
</evidence>
<evidence type="ECO:0000313" key="2">
    <source>
        <dbReference type="Proteomes" id="UP001287282"/>
    </source>
</evidence>
<protein>
    <recommendedName>
        <fullName evidence="3">Methyl-accepting chemotaxis protein</fullName>
    </recommendedName>
</protein>
<dbReference type="EMBL" id="JAWJBA010000009">
    <property type="protein sequence ID" value="MDV2686410.1"/>
    <property type="molecule type" value="Genomic_DNA"/>
</dbReference>
<name>A0ABU3XEU4_9BACI</name>
<proteinExistence type="predicted"/>